<reference evidence="2 3" key="1">
    <citation type="journal article" date="2011" name="J. Bacteriol.">
        <title>Complete genome sequence of the plant pathogen Ralstonia solanacearum strain Po82.</title>
        <authorList>
            <person name="Xu J."/>
            <person name="Zheng H.J."/>
            <person name="Liu L."/>
            <person name="Pan Z.C."/>
            <person name="Prior P."/>
            <person name="Tang B."/>
            <person name="Xu J.S."/>
            <person name="Zhang H."/>
            <person name="Tian Q."/>
            <person name="Zhang L.Q."/>
            <person name="Feng J."/>
        </authorList>
    </citation>
    <scope>NUCLEOTIDE SEQUENCE [LARGE SCALE GENOMIC DNA]</scope>
    <source>
        <strain evidence="2 3">Po82</strain>
    </source>
</reference>
<sequence length="39" mass="3809">MPLARQLPLPAGSCRPTATSATAQARPAVAKPAPGPADA</sequence>
<dbReference type="Proteomes" id="UP000007953">
    <property type="component" value="Chromosome"/>
</dbReference>
<dbReference type="PATRIC" id="fig|1031711.3.peg.1556"/>
<dbReference type="KEGG" id="rsn:RSPO_c01599"/>
<evidence type="ECO:0000313" key="2">
    <source>
        <dbReference type="EMBL" id="AEG68899.1"/>
    </source>
</evidence>
<dbReference type="EMBL" id="CP002819">
    <property type="protein sequence ID" value="AEG68899.1"/>
    <property type="molecule type" value="Genomic_DNA"/>
</dbReference>
<accession>F6G195</accession>
<evidence type="ECO:0000313" key="3">
    <source>
        <dbReference type="Proteomes" id="UP000007953"/>
    </source>
</evidence>
<name>F6G195_RALS8</name>
<evidence type="ECO:0000256" key="1">
    <source>
        <dbReference type="SAM" id="MobiDB-lite"/>
    </source>
</evidence>
<dbReference type="HOGENOM" id="CLU_3315858_0_0_4"/>
<gene>
    <name evidence="2" type="ordered locus">RSPO_c01599</name>
</gene>
<protein>
    <submittedName>
        <fullName evidence="2">Uncharacterized protein</fullName>
    </submittedName>
</protein>
<dbReference type="AlphaFoldDB" id="F6G195"/>
<organism evidence="2 3">
    <name type="scientific">Ralstonia solanacearum (strain Po82)</name>
    <dbReference type="NCBI Taxonomy" id="1031711"/>
    <lineage>
        <taxon>Bacteria</taxon>
        <taxon>Pseudomonadati</taxon>
        <taxon>Pseudomonadota</taxon>
        <taxon>Betaproteobacteria</taxon>
        <taxon>Burkholderiales</taxon>
        <taxon>Burkholderiaceae</taxon>
        <taxon>Ralstonia</taxon>
        <taxon>Ralstonia solanacearum species complex</taxon>
    </lineage>
</organism>
<proteinExistence type="predicted"/>
<feature type="region of interest" description="Disordered" evidence="1">
    <location>
        <begin position="1"/>
        <end position="39"/>
    </location>
</feature>